<dbReference type="AlphaFoldDB" id="A0A315ZM73"/>
<evidence type="ECO:0000313" key="1">
    <source>
        <dbReference type="EMBL" id="PWJ46273.1"/>
    </source>
</evidence>
<accession>A0A315ZM73</accession>
<proteinExistence type="predicted"/>
<comment type="caution">
    <text evidence="1">The sequence shown here is derived from an EMBL/GenBank/DDBJ whole genome shotgun (WGS) entry which is preliminary data.</text>
</comment>
<dbReference type="EMBL" id="QGDQ01000049">
    <property type="protein sequence ID" value="PWJ46273.1"/>
    <property type="molecule type" value="Genomic_DNA"/>
</dbReference>
<name>A0A315ZM73_9ACTN</name>
<protein>
    <submittedName>
        <fullName evidence="1">Uncharacterized protein</fullName>
    </submittedName>
</protein>
<keyword evidence="2" id="KW-1185">Reference proteome</keyword>
<dbReference type="Proteomes" id="UP000245469">
    <property type="component" value="Unassembled WGS sequence"/>
</dbReference>
<reference evidence="1 2" key="1">
    <citation type="submission" date="2018-03" db="EMBL/GenBank/DDBJ databases">
        <title>Genomic Encyclopedia of Archaeal and Bacterial Type Strains, Phase II (KMG-II): from individual species to whole genera.</title>
        <authorList>
            <person name="Goeker M."/>
        </authorList>
    </citation>
    <scope>NUCLEOTIDE SEQUENCE [LARGE SCALE GENOMIC DNA]</scope>
    <source>
        <strain evidence="1 2">DSM 44889</strain>
    </source>
</reference>
<dbReference type="RefSeq" id="WP_109776687.1">
    <property type="nucleotide sequence ID" value="NZ_QGDQ01000049.1"/>
</dbReference>
<evidence type="ECO:0000313" key="2">
    <source>
        <dbReference type="Proteomes" id="UP000245469"/>
    </source>
</evidence>
<gene>
    <name evidence="1" type="ORF">BXY45_1499</name>
</gene>
<organism evidence="1 2">
    <name type="scientific">Quadrisphaera granulorum</name>
    <dbReference type="NCBI Taxonomy" id="317664"/>
    <lineage>
        <taxon>Bacteria</taxon>
        <taxon>Bacillati</taxon>
        <taxon>Actinomycetota</taxon>
        <taxon>Actinomycetes</taxon>
        <taxon>Kineosporiales</taxon>
        <taxon>Kineosporiaceae</taxon>
        <taxon>Quadrisphaera</taxon>
    </lineage>
</organism>
<sequence length="105" mass="11381">MLETRPHDPIGTCDDHEKAANRLLDQTNAPNPLAYQQTLIAAAQVHAVLALAAAVKGLTRPQDDGLRLVLNIHCGDTTPHGHHFYMRRDLREGANCPGQPKGSDA</sequence>